<proteinExistence type="predicted"/>
<evidence type="ECO:0000313" key="1">
    <source>
        <dbReference type="EMBL" id="KAK4040358.1"/>
    </source>
</evidence>
<organism evidence="1 2">
    <name type="scientific">Parachaetomium inaequale</name>
    <dbReference type="NCBI Taxonomy" id="2588326"/>
    <lineage>
        <taxon>Eukaryota</taxon>
        <taxon>Fungi</taxon>
        <taxon>Dikarya</taxon>
        <taxon>Ascomycota</taxon>
        <taxon>Pezizomycotina</taxon>
        <taxon>Sordariomycetes</taxon>
        <taxon>Sordariomycetidae</taxon>
        <taxon>Sordariales</taxon>
        <taxon>Chaetomiaceae</taxon>
        <taxon>Parachaetomium</taxon>
    </lineage>
</organism>
<protein>
    <submittedName>
        <fullName evidence="1">Uncharacterized protein</fullName>
    </submittedName>
</protein>
<gene>
    <name evidence="1" type="ORF">C8A01DRAFT_35596</name>
</gene>
<comment type="caution">
    <text evidence="1">The sequence shown here is derived from an EMBL/GenBank/DDBJ whole genome shotgun (WGS) entry which is preliminary data.</text>
</comment>
<name>A0AAN6SSG2_9PEZI</name>
<reference evidence="2" key="1">
    <citation type="journal article" date="2023" name="Mol. Phylogenet. Evol.">
        <title>Genome-scale phylogeny and comparative genomics of the fungal order Sordariales.</title>
        <authorList>
            <person name="Hensen N."/>
            <person name="Bonometti L."/>
            <person name="Westerberg I."/>
            <person name="Brannstrom I.O."/>
            <person name="Guillou S."/>
            <person name="Cros-Aarteil S."/>
            <person name="Calhoun S."/>
            <person name="Haridas S."/>
            <person name="Kuo A."/>
            <person name="Mondo S."/>
            <person name="Pangilinan J."/>
            <person name="Riley R."/>
            <person name="LaButti K."/>
            <person name="Andreopoulos B."/>
            <person name="Lipzen A."/>
            <person name="Chen C."/>
            <person name="Yan M."/>
            <person name="Daum C."/>
            <person name="Ng V."/>
            <person name="Clum A."/>
            <person name="Steindorff A."/>
            <person name="Ohm R.A."/>
            <person name="Martin F."/>
            <person name="Silar P."/>
            <person name="Natvig D.O."/>
            <person name="Lalanne C."/>
            <person name="Gautier V."/>
            <person name="Ament-Velasquez S.L."/>
            <person name="Kruys A."/>
            <person name="Hutchinson M.I."/>
            <person name="Powell A.J."/>
            <person name="Barry K."/>
            <person name="Miller A.N."/>
            <person name="Grigoriev I.V."/>
            <person name="Debuchy R."/>
            <person name="Gladieux P."/>
            <person name="Hiltunen Thoren M."/>
            <person name="Johannesson H."/>
        </authorList>
    </citation>
    <scope>NUCLEOTIDE SEQUENCE [LARGE SCALE GENOMIC DNA]</scope>
    <source>
        <strain evidence="2">CBS 284.82</strain>
    </source>
</reference>
<sequence>MESFSSYYNCWETVSAYRIRRDVLENWLRKLFGDDQIVVEESDDTLYGFWLTRSLSNDEKRMIRRDLPNVASL</sequence>
<accession>A0AAN6SSG2</accession>
<dbReference type="EMBL" id="MU854378">
    <property type="protein sequence ID" value="KAK4040358.1"/>
    <property type="molecule type" value="Genomic_DNA"/>
</dbReference>
<keyword evidence="2" id="KW-1185">Reference proteome</keyword>
<evidence type="ECO:0000313" key="2">
    <source>
        <dbReference type="Proteomes" id="UP001303115"/>
    </source>
</evidence>
<dbReference type="Proteomes" id="UP001303115">
    <property type="component" value="Unassembled WGS sequence"/>
</dbReference>
<dbReference type="AlphaFoldDB" id="A0AAN6SSG2"/>